<dbReference type="EMBL" id="NAJL01000065">
    <property type="protein sequence ID" value="TKA22832.1"/>
    <property type="molecule type" value="Genomic_DNA"/>
</dbReference>
<protein>
    <recommendedName>
        <fullName evidence="2">Methyltransferase type 11 domain-containing protein</fullName>
    </recommendedName>
</protein>
<dbReference type="InterPro" id="IPR013216">
    <property type="entry name" value="Methyltransf_11"/>
</dbReference>
<evidence type="ECO:0000259" key="2">
    <source>
        <dbReference type="Pfam" id="PF08241"/>
    </source>
</evidence>
<feature type="domain" description="Methyltransferase type 11" evidence="2">
    <location>
        <begin position="92"/>
        <end position="181"/>
    </location>
</feature>
<evidence type="ECO:0000256" key="1">
    <source>
        <dbReference type="SAM" id="SignalP"/>
    </source>
</evidence>
<dbReference type="CDD" id="cd02440">
    <property type="entry name" value="AdoMet_MTases"/>
    <property type="match status" value="1"/>
</dbReference>
<dbReference type="GO" id="GO:0008757">
    <property type="term" value="F:S-adenosylmethionine-dependent methyltransferase activity"/>
    <property type="evidence" value="ECO:0007669"/>
    <property type="project" value="InterPro"/>
</dbReference>
<name>A0A4U0TM73_9PEZI</name>
<dbReference type="AlphaFoldDB" id="A0A4U0TM73"/>
<evidence type="ECO:0000313" key="4">
    <source>
        <dbReference type="Proteomes" id="UP000308549"/>
    </source>
</evidence>
<evidence type="ECO:0000313" key="3">
    <source>
        <dbReference type="EMBL" id="TKA22832.1"/>
    </source>
</evidence>
<sequence length="252" mass="28013">MPKAHHIFLAVAVALLALYLNLPFQSQPKMSAFSEANRKAFNDLSSTYSRAPWQQKISQTVANALQERKDWIGVTWASPNDDREVKLLDYAPFVTTIVGIDLSEKMVDEYNKAASSSPDLHATAIVGDLCAASPPPQNLQGPEYHDFDLAVIGLGFHHFEDPALAVQRLGERLKPGGVLVIIDFVPFGHEQRDMGEMAHTIKHDGFTQEDMERLYGEGGMGEVKYDVVGDVRMELKKGSVDRTMFIARARRA</sequence>
<dbReference type="SUPFAM" id="SSF53335">
    <property type="entry name" value="S-adenosyl-L-methionine-dependent methyltransferases"/>
    <property type="match status" value="1"/>
</dbReference>
<dbReference type="Proteomes" id="UP000308549">
    <property type="component" value="Unassembled WGS sequence"/>
</dbReference>
<dbReference type="Pfam" id="PF08241">
    <property type="entry name" value="Methyltransf_11"/>
    <property type="match status" value="1"/>
</dbReference>
<organism evidence="3 4">
    <name type="scientific">Salinomyces thailandicus</name>
    <dbReference type="NCBI Taxonomy" id="706561"/>
    <lineage>
        <taxon>Eukaryota</taxon>
        <taxon>Fungi</taxon>
        <taxon>Dikarya</taxon>
        <taxon>Ascomycota</taxon>
        <taxon>Pezizomycotina</taxon>
        <taxon>Dothideomycetes</taxon>
        <taxon>Dothideomycetidae</taxon>
        <taxon>Mycosphaerellales</taxon>
        <taxon>Teratosphaeriaceae</taxon>
        <taxon>Salinomyces</taxon>
    </lineage>
</organism>
<dbReference type="InterPro" id="IPR029063">
    <property type="entry name" value="SAM-dependent_MTases_sf"/>
</dbReference>
<accession>A0A4U0TM73</accession>
<feature type="chain" id="PRO_5020865717" description="Methyltransferase type 11 domain-containing protein" evidence="1">
    <location>
        <begin position="24"/>
        <end position="252"/>
    </location>
</feature>
<dbReference type="Gene3D" id="3.40.50.150">
    <property type="entry name" value="Vaccinia Virus protein VP39"/>
    <property type="match status" value="1"/>
</dbReference>
<feature type="signal peptide" evidence="1">
    <location>
        <begin position="1"/>
        <end position="23"/>
    </location>
</feature>
<proteinExistence type="predicted"/>
<dbReference type="OrthoDB" id="3647at2759"/>
<keyword evidence="1" id="KW-0732">Signal</keyword>
<reference evidence="3 4" key="1">
    <citation type="submission" date="2017-03" db="EMBL/GenBank/DDBJ databases">
        <title>Genomes of endolithic fungi from Antarctica.</title>
        <authorList>
            <person name="Coleine C."/>
            <person name="Masonjones S."/>
            <person name="Stajich J.E."/>
        </authorList>
    </citation>
    <scope>NUCLEOTIDE SEQUENCE [LARGE SCALE GENOMIC DNA]</scope>
    <source>
        <strain evidence="3 4">CCFEE 6315</strain>
    </source>
</reference>
<gene>
    <name evidence="3" type="ORF">B0A50_07732</name>
</gene>
<keyword evidence="4" id="KW-1185">Reference proteome</keyword>
<comment type="caution">
    <text evidence="3">The sequence shown here is derived from an EMBL/GenBank/DDBJ whole genome shotgun (WGS) entry which is preliminary data.</text>
</comment>